<comment type="caution">
    <text evidence="1">The sequence shown here is derived from an EMBL/GenBank/DDBJ whole genome shotgun (WGS) entry which is preliminary data.</text>
</comment>
<dbReference type="EMBL" id="JBEHCU010000827">
    <property type="protein sequence ID" value="KAL1404077.1"/>
    <property type="molecule type" value="Genomic_DNA"/>
</dbReference>
<dbReference type="Proteomes" id="UP001562425">
    <property type="component" value="Unassembled WGS sequence"/>
</dbReference>
<gene>
    <name evidence="1" type="ORF">pipiens_005466</name>
</gene>
<proteinExistence type="predicted"/>
<sequence>MNILDESARDLDRMLSGVGELPWSWQTSAAARLDGDWNLLTERLSPWRNASHAADVADRGAKNRRE</sequence>
<name>A0ABD1DYW7_CULPP</name>
<protein>
    <submittedName>
        <fullName evidence="1">Uncharacterized protein</fullName>
    </submittedName>
</protein>
<organism evidence="1 2">
    <name type="scientific">Culex pipiens pipiens</name>
    <name type="common">Northern house mosquito</name>
    <dbReference type="NCBI Taxonomy" id="38569"/>
    <lineage>
        <taxon>Eukaryota</taxon>
        <taxon>Metazoa</taxon>
        <taxon>Ecdysozoa</taxon>
        <taxon>Arthropoda</taxon>
        <taxon>Hexapoda</taxon>
        <taxon>Insecta</taxon>
        <taxon>Pterygota</taxon>
        <taxon>Neoptera</taxon>
        <taxon>Endopterygota</taxon>
        <taxon>Diptera</taxon>
        <taxon>Nematocera</taxon>
        <taxon>Culicoidea</taxon>
        <taxon>Culicidae</taxon>
        <taxon>Culicinae</taxon>
        <taxon>Culicini</taxon>
        <taxon>Culex</taxon>
        <taxon>Culex</taxon>
    </lineage>
</organism>
<dbReference type="AlphaFoldDB" id="A0ABD1DYW7"/>
<evidence type="ECO:0000313" key="1">
    <source>
        <dbReference type="EMBL" id="KAL1404077.1"/>
    </source>
</evidence>
<evidence type="ECO:0000313" key="2">
    <source>
        <dbReference type="Proteomes" id="UP001562425"/>
    </source>
</evidence>
<keyword evidence="2" id="KW-1185">Reference proteome</keyword>
<accession>A0ABD1DYW7</accession>
<reference evidence="1 2" key="1">
    <citation type="submission" date="2024-05" db="EMBL/GenBank/DDBJ databases">
        <title>Culex pipiens pipiens assembly and annotation.</title>
        <authorList>
            <person name="Alout H."/>
            <person name="Durand T."/>
        </authorList>
    </citation>
    <scope>NUCLEOTIDE SEQUENCE [LARGE SCALE GENOMIC DNA]</scope>
    <source>
        <strain evidence="1">HA-2024</strain>
        <tissue evidence="1">Whole body</tissue>
    </source>
</reference>